<keyword evidence="4" id="KW-0472">Membrane</keyword>
<evidence type="ECO:0000259" key="5">
    <source>
        <dbReference type="PROSITE" id="PS50111"/>
    </source>
</evidence>
<name>A0A8J6QX63_9BACT</name>
<dbReference type="AlphaFoldDB" id="A0A8J6QX63"/>
<dbReference type="InterPro" id="IPR004090">
    <property type="entry name" value="Chemotax_Me-accpt_rcpt"/>
</dbReference>
<dbReference type="SMART" id="SM00304">
    <property type="entry name" value="HAMP"/>
    <property type="match status" value="2"/>
</dbReference>
<proteinExistence type="inferred from homology"/>
<keyword evidence="8" id="KW-1185">Reference proteome</keyword>
<dbReference type="PRINTS" id="PR00260">
    <property type="entry name" value="CHEMTRNSDUCR"/>
</dbReference>
<feature type="transmembrane region" description="Helical" evidence="4">
    <location>
        <begin position="39"/>
        <end position="57"/>
    </location>
</feature>
<dbReference type="InterPro" id="IPR004089">
    <property type="entry name" value="MCPsignal_dom"/>
</dbReference>
<keyword evidence="4" id="KW-0812">Transmembrane</keyword>
<evidence type="ECO:0000256" key="3">
    <source>
        <dbReference type="PROSITE-ProRule" id="PRU00284"/>
    </source>
</evidence>
<dbReference type="CDD" id="cd11386">
    <property type="entry name" value="MCP_signal"/>
    <property type="match status" value="1"/>
</dbReference>
<dbReference type="Gene3D" id="1.10.287.950">
    <property type="entry name" value="Methyl-accepting chemotaxis protein"/>
    <property type="match status" value="1"/>
</dbReference>
<organism evidence="7 8">
    <name type="scientific">Pelovirga terrestris</name>
    <dbReference type="NCBI Taxonomy" id="2771352"/>
    <lineage>
        <taxon>Bacteria</taxon>
        <taxon>Pseudomonadati</taxon>
        <taxon>Thermodesulfobacteriota</taxon>
        <taxon>Desulfuromonadia</taxon>
        <taxon>Geobacterales</taxon>
        <taxon>Geobacteraceae</taxon>
        <taxon>Pelovirga</taxon>
    </lineage>
</organism>
<reference evidence="7" key="1">
    <citation type="submission" date="2020-09" db="EMBL/GenBank/DDBJ databases">
        <title>Pelobacter alkaliphilus sp. nov., a novel anaerobic arsenate-reducing bacterium from terrestrial mud volcano.</title>
        <authorList>
            <person name="Khomyakova M.A."/>
            <person name="Merkel A.Y."/>
            <person name="Slobodkin A.I."/>
        </authorList>
    </citation>
    <scope>NUCLEOTIDE SEQUENCE</scope>
    <source>
        <strain evidence="7">M08fum</strain>
    </source>
</reference>
<dbReference type="GO" id="GO:0006935">
    <property type="term" value="P:chemotaxis"/>
    <property type="evidence" value="ECO:0007669"/>
    <property type="project" value="InterPro"/>
</dbReference>
<sequence>MRVEISYKFVIGFIFVVASVVLLNLLVPRLDAPEWTHQFITVIGALLVGLIFGWLFSRAFTANIKILTDGADRLSHGDLSRKVRLHKGLFSDETEDLSNSLNLVVDSLRNLVGQMRGSALNVNESSMALATTSEEMTATAHEVAGSIEQISRGAETQAEMVERVSRVVREMAEQIELVAGSSGKLTESAEQTTLSAREGEGLTSKALDNMKQVLSQIEENGTMIVDFSEQVQKIGSIIDVITGIAQKTNLLALNATIEAARAGEYGHGFAVVAEEVSKLADSTSNSAAEISRLIEKTREQSQKVQLSMAQSVKSIDAGREAVDVTGNAFKSIISKAEAAQERSIDIRDLTEKQSRGAQAIVEAIEEIARVAEDNAASTEEVSAATEEQTASMEEMSFASQRLSRLAEELLTSVRRFNLGSDHERTAP</sequence>
<evidence type="ECO:0000256" key="4">
    <source>
        <dbReference type="SAM" id="Phobius"/>
    </source>
</evidence>
<comment type="caution">
    <text evidence="7">The sequence shown here is derived from an EMBL/GenBank/DDBJ whole genome shotgun (WGS) entry which is preliminary data.</text>
</comment>
<keyword evidence="1 3" id="KW-0807">Transducer</keyword>
<dbReference type="GO" id="GO:0016020">
    <property type="term" value="C:membrane"/>
    <property type="evidence" value="ECO:0007669"/>
    <property type="project" value="InterPro"/>
</dbReference>
<evidence type="ECO:0000313" key="7">
    <source>
        <dbReference type="EMBL" id="MBD1399897.1"/>
    </source>
</evidence>
<dbReference type="Proteomes" id="UP000632828">
    <property type="component" value="Unassembled WGS sequence"/>
</dbReference>
<comment type="similarity">
    <text evidence="2">Belongs to the methyl-accepting chemotaxis (MCP) protein family.</text>
</comment>
<dbReference type="PANTHER" id="PTHR32089">
    <property type="entry name" value="METHYL-ACCEPTING CHEMOTAXIS PROTEIN MCPB"/>
    <property type="match status" value="1"/>
</dbReference>
<dbReference type="InterPro" id="IPR003660">
    <property type="entry name" value="HAMP_dom"/>
</dbReference>
<gene>
    <name evidence="7" type="ORF">ICT70_04355</name>
</gene>
<dbReference type="SMART" id="SM00283">
    <property type="entry name" value="MA"/>
    <property type="match status" value="1"/>
</dbReference>
<dbReference type="Pfam" id="PF00015">
    <property type="entry name" value="MCPsignal"/>
    <property type="match status" value="1"/>
</dbReference>
<dbReference type="GO" id="GO:0004888">
    <property type="term" value="F:transmembrane signaling receptor activity"/>
    <property type="evidence" value="ECO:0007669"/>
    <property type="project" value="InterPro"/>
</dbReference>
<dbReference type="Gene3D" id="6.10.340.10">
    <property type="match status" value="1"/>
</dbReference>
<feature type="transmembrane region" description="Helical" evidence="4">
    <location>
        <begin position="7"/>
        <end position="27"/>
    </location>
</feature>
<evidence type="ECO:0000313" key="8">
    <source>
        <dbReference type="Proteomes" id="UP000632828"/>
    </source>
</evidence>
<evidence type="ECO:0000259" key="6">
    <source>
        <dbReference type="PROSITE" id="PS50885"/>
    </source>
</evidence>
<keyword evidence="4" id="KW-1133">Transmembrane helix</keyword>
<evidence type="ECO:0000256" key="2">
    <source>
        <dbReference type="ARBA" id="ARBA00029447"/>
    </source>
</evidence>
<feature type="domain" description="HAMP" evidence="6">
    <location>
        <begin position="58"/>
        <end position="113"/>
    </location>
</feature>
<accession>A0A8J6QX63</accession>
<dbReference type="PANTHER" id="PTHR32089:SF114">
    <property type="entry name" value="METHYL-ACCEPTING CHEMOTAXIS PROTEIN MCPB"/>
    <property type="match status" value="1"/>
</dbReference>
<dbReference type="PROSITE" id="PS50111">
    <property type="entry name" value="CHEMOTAXIS_TRANSDUC_2"/>
    <property type="match status" value="1"/>
</dbReference>
<evidence type="ECO:0000256" key="1">
    <source>
        <dbReference type="ARBA" id="ARBA00023224"/>
    </source>
</evidence>
<dbReference type="PROSITE" id="PS50885">
    <property type="entry name" value="HAMP"/>
    <property type="match status" value="1"/>
</dbReference>
<dbReference type="EMBL" id="JACWUN010000004">
    <property type="protein sequence ID" value="MBD1399897.1"/>
    <property type="molecule type" value="Genomic_DNA"/>
</dbReference>
<protein>
    <submittedName>
        <fullName evidence="7">Methyl-accepting chemotaxis protein</fullName>
    </submittedName>
</protein>
<dbReference type="SUPFAM" id="SSF58104">
    <property type="entry name" value="Methyl-accepting chemotaxis protein (MCP) signaling domain"/>
    <property type="match status" value="1"/>
</dbReference>
<feature type="domain" description="Methyl-accepting transducer" evidence="5">
    <location>
        <begin position="132"/>
        <end position="368"/>
    </location>
</feature>
<dbReference type="GO" id="GO:0007165">
    <property type="term" value="P:signal transduction"/>
    <property type="evidence" value="ECO:0007669"/>
    <property type="project" value="UniProtKB-KW"/>
</dbReference>
<dbReference type="RefSeq" id="WP_191154178.1">
    <property type="nucleotide sequence ID" value="NZ_JACWUN010000004.1"/>
</dbReference>